<sequence>MSAGMMSSGEDNTDSSADDRKGYQDGEGSDDEWRARHRRGSVAAQDDDVGMNDDTVVLNDEHGDGVGVEQDVLGSGKEDDVMLVDDDIHQTPNAACYRYTGFYASRTSP</sequence>
<name>A0ABR3IXQ4_9AGAR</name>
<evidence type="ECO:0000313" key="2">
    <source>
        <dbReference type="EMBL" id="KAL0948127.1"/>
    </source>
</evidence>
<accession>A0ABR3IXQ4</accession>
<comment type="caution">
    <text evidence="2">The sequence shown here is derived from an EMBL/GenBank/DDBJ whole genome shotgun (WGS) entry which is preliminary data.</text>
</comment>
<keyword evidence="3" id="KW-1185">Reference proteome</keyword>
<dbReference type="Proteomes" id="UP001556367">
    <property type="component" value="Unassembled WGS sequence"/>
</dbReference>
<organism evidence="2 3">
    <name type="scientific">Hohenbuehelia grisea</name>
    <dbReference type="NCBI Taxonomy" id="104357"/>
    <lineage>
        <taxon>Eukaryota</taxon>
        <taxon>Fungi</taxon>
        <taxon>Dikarya</taxon>
        <taxon>Basidiomycota</taxon>
        <taxon>Agaricomycotina</taxon>
        <taxon>Agaricomycetes</taxon>
        <taxon>Agaricomycetidae</taxon>
        <taxon>Agaricales</taxon>
        <taxon>Pleurotineae</taxon>
        <taxon>Pleurotaceae</taxon>
        <taxon>Hohenbuehelia</taxon>
    </lineage>
</organism>
<dbReference type="EMBL" id="JASNQZ010000014">
    <property type="protein sequence ID" value="KAL0948127.1"/>
    <property type="molecule type" value="Genomic_DNA"/>
</dbReference>
<feature type="region of interest" description="Disordered" evidence="1">
    <location>
        <begin position="1"/>
        <end position="53"/>
    </location>
</feature>
<evidence type="ECO:0000256" key="1">
    <source>
        <dbReference type="SAM" id="MobiDB-lite"/>
    </source>
</evidence>
<proteinExistence type="predicted"/>
<reference evidence="3" key="1">
    <citation type="submission" date="2024-06" db="EMBL/GenBank/DDBJ databases">
        <title>Multi-omics analyses provide insights into the biosynthesis of the anticancer antibiotic pleurotin in Hohenbuehelia grisea.</title>
        <authorList>
            <person name="Weaver J.A."/>
            <person name="Alberti F."/>
        </authorList>
    </citation>
    <scope>NUCLEOTIDE SEQUENCE [LARGE SCALE GENOMIC DNA]</scope>
    <source>
        <strain evidence="3">T-177</strain>
    </source>
</reference>
<evidence type="ECO:0000313" key="3">
    <source>
        <dbReference type="Proteomes" id="UP001556367"/>
    </source>
</evidence>
<protein>
    <submittedName>
        <fullName evidence="2">Uncharacterized protein</fullName>
    </submittedName>
</protein>
<gene>
    <name evidence="2" type="ORF">HGRIS_010744</name>
</gene>